<organism evidence="3 4">
    <name type="scientific">Aureliella helgolandensis</name>
    <dbReference type="NCBI Taxonomy" id="2527968"/>
    <lineage>
        <taxon>Bacteria</taxon>
        <taxon>Pseudomonadati</taxon>
        <taxon>Planctomycetota</taxon>
        <taxon>Planctomycetia</taxon>
        <taxon>Pirellulales</taxon>
        <taxon>Pirellulaceae</taxon>
        <taxon>Aureliella</taxon>
    </lineage>
</organism>
<keyword evidence="1" id="KW-0732">Signal</keyword>
<dbReference type="Pfam" id="PF05057">
    <property type="entry name" value="DUF676"/>
    <property type="match status" value="1"/>
</dbReference>
<dbReference type="Gene3D" id="3.40.50.1820">
    <property type="entry name" value="alpha/beta hydrolase"/>
    <property type="match status" value="1"/>
</dbReference>
<dbReference type="EMBL" id="CP036298">
    <property type="protein sequence ID" value="QDV22374.1"/>
    <property type="molecule type" value="Genomic_DNA"/>
</dbReference>
<dbReference type="Proteomes" id="UP000318017">
    <property type="component" value="Chromosome"/>
</dbReference>
<dbReference type="OrthoDB" id="556502at2"/>
<keyword evidence="3" id="KW-0378">Hydrolase</keyword>
<evidence type="ECO:0000259" key="2">
    <source>
        <dbReference type="Pfam" id="PF05057"/>
    </source>
</evidence>
<evidence type="ECO:0000313" key="4">
    <source>
        <dbReference type="Proteomes" id="UP000318017"/>
    </source>
</evidence>
<keyword evidence="4" id="KW-1185">Reference proteome</keyword>
<sequence length="323" mass="35420" precursor="true">MRNILVNLVGWLLCSVCAVTAGQDNSVEEEVAASLPNLKIPTLGGKQFWTDYQWRQGWRVQQNALTGHWRLLDFQNFRHAWGSREACDAALNEKVPTKEIESQHLVLLLHGLSRSASSMAAIGEAIERETDMQVAYFEYASTRASIAEHAAALREVVAGLPGGLKLSFIGHSMGNIIVRHAIGDWQADQDQATLRRLNSVVMLGPPNQGASIARQLSRTGLFGFVTGRGGMELGPNWEKLAEKLATPPCPFGIVAGRLPDQWQLNPLVDGEGDFVVSVEETRLAGAADELEVPRLHSFLMDDETVQEATILFLQTGHFPHPAP</sequence>
<accession>A0A518G1F5</accession>
<dbReference type="SUPFAM" id="SSF53474">
    <property type="entry name" value="alpha/beta-Hydrolases"/>
    <property type="match status" value="1"/>
</dbReference>
<feature type="signal peptide" evidence="1">
    <location>
        <begin position="1"/>
        <end position="21"/>
    </location>
</feature>
<dbReference type="KEGG" id="ahel:Q31a_06580"/>
<reference evidence="3 4" key="1">
    <citation type="submission" date="2019-02" db="EMBL/GenBank/DDBJ databases">
        <title>Deep-cultivation of Planctomycetes and their phenomic and genomic characterization uncovers novel biology.</title>
        <authorList>
            <person name="Wiegand S."/>
            <person name="Jogler M."/>
            <person name="Boedeker C."/>
            <person name="Pinto D."/>
            <person name="Vollmers J."/>
            <person name="Rivas-Marin E."/>
            <person name="Kohn T."/>
            <person name="Peeters S.H."/>
            <person name="Heuer A."/>
            <person name="Rast P."/>
            <person name="Oberbeckmann S."/>
            <person name="Bunk B."/>
            <person name="Jeske O."/>
            <person name="Meyerdierks A."/>
            <person name="Storesund J.E."/>
            <person name="Kallscheuer N."/>
            <person name="Luecker S."/>
            <person name="Lage O.M."/>
            <person name="Pohl T."/>
            <person name="Merkel B.J."/>
            <person name="Hornburger P."/>
            <person name="Mueller R.-W."/>
            <person name="Bruemmer F."/>
            <person name="Labrenz M."/>
            <person name="Spormann A.M."/>
            <person name="Op den Camp H."/>
            <person name="Overmann J."/>
            <person name="Amann R."/>
            <person name="Jetten M.S.M."/>
            <person name="Mascher T."/>
            <person name="Medema M.H."/>
            <person name="Devos D.P."/>
            <person name="Kaster A.-K."/>
            <person name="Ovreas L."/>
            <person name="Rohde M."/>
            <person name="Galperin M.Y."/>
            <person name="Jogler C."/>
        </authorList>
    </citation>
    <scope>NUCLEOTIDE SEQUENCE [LARGE SCALE GENOMIC DNA]</scope>
    <source>
        <strain evidence="3 4">Q31a</strain>
    </source>
</reference>
<dbReference type="GO" id="GO:0016787">
    <property type="term" value="F:hydrolase activity"/>
    <property type="evidence" value="ECO:0007669"/>
    <property type="project" value="UniProtKB-KW"/>
</dbReference>
<protein>
    <submittedName>
        <fullName evidence="3">Alpha/beta hydrolase family protein</fullName>
    </submittedName>
</protein>
<feature type="chain" id="PRO_5022123033" evidence="1">
    <location>
        <begin position="22"/>
        <end position="323"/>
    </location>
</feature>
<evidence type="ECO:0000313" key="3">
    <source>
        <dbReference type="EMBL" id="QDV22374.1"/>
    </source>
</evidence>
<dbReference type="InterPro" id="IPR007751">
    <property type="entry name" value="DUF676_lipase-like"/>
</dbReference>
<dbReference type="RefSeq" id="WP_145073847.1">
    <property type="nucleotide sequence ID" value="NZ_CP036298.1"/>
</dbReference>
<proteinExistence type="predicted"/>
<dbReference type="PANTHER" id="PTHR37946:SF1">
    <property type="entry name" value="SLL1969 PROTEIN"/>
    <property type="match status" value="1"/>
</dbReference>
<dbReference type="AlphaFoldDB" id="A0A518G1F5"/>
<feature type="domain" description="DUF676" evidence="2">
    <location>
        <begin position="101"/>
        <end position="195"/>
    </location>
</feature>
<dbReference type="InterPro" id="IPR029058">
    <property type="entry name" value="AB_hydrolase_fold"/>
</dbReference>
<dbReference type="PANTHER" id="PTHR37946">
    <property type="entry name" value="SLL1969 PROTEIN"/>
    <property type="match status" value="1"/>
</dbReference>
<gene>
    <name evidence="3" type="ORF">Q31a_06580</name>
</gene>
<name>A0A518G1F5_9BACT</name>
<evidence type="ECO:0000256" key="1">
    <source>
        <dbReference type="SAM" id="SignalP"/>
    </source>
</evidence>